<accession>A0A8H6J144</accession>
<evidence type="ECO:0000313" key="1">
    <source>
        <dbReference type="EMBL" id="KAF6804584.1"/>
    </source>
</evidence>
<dbReference type="Proteomes" id="UP000652219">
    <property type="component" value="Unassembled WGS sequence"/>
</dbReference>
<dbReference type="AlphaFoldDB" id="A0A8H6J144"/>
<reference evidence="1 2" key="1">
    <citation type="journal article" date="2020" name="Phytopathology">
        <title>Genome Sequence Resources of Colletotrichum truncatum, C. plurivorum, C. musicola, and C. sojae: Four Species Pathogenic to Soybean (Glycine max).</title>
        <authorList>
            <person name="Rogerio F."/>
            <person name="Boufleur T.R."/>
            <person name="Ciampi-Guillardi M."/>
            <person name="Sukno S.A."/>
            <person name="Thon M.R."/>
            <person name="Massola Junior N.S."/>
            <person name="Baroncelli R."/>
        </authorList>
    </citation>
    <scope>NUCLEOTIDE SEQUENCE [LARGE SCALE GENOMIC DNA]</scope>
    <source>
        <strain evidence="1 2">LFN0009</strain>
    </source>
</reference>
<protein>
    <submittedName>
        <fullName evidence="1">Uncharacterized protein</fullName>
    </submittedName>
</protein>
<comment type="caution">
    <text evidence="1">The sequence shown here is derived from an EMBL/GenBank/DDBJ whole genome shotgun (WGS) entry which is preliminary data.</text>
</comment>
<dbReference type="EMBL" id="WIGN01000205">
    <property type="protein sequence ID" value="KAF6804584.1"/>
    <property type="molecule type" value="Genomic_DNA"/>
</dbReference>
<proteinExistence type="predicted"/>
<organism evidence="1 2">
    <name type="scientific">Colletotrichum sojae</name>
    <dbReference type="NCBI Taxonomy" id="2175907"/>
    <lineage>
        <taxon>Eukaryota</taxon>
        <taxon>Fungi</taxon>
        <taxon>Dikarya</taxon>
        <taxon>Ascomycota</taxon>
        <taxon>Pezizomycotina</taxon>
        <taxon>Sordariomycetes</taxon>
        <taxon>Hypocreomycetidae</taxon>
        <taxon>Glomerellales</taxon>
        <taxon>Glomerellaceae</taxon>
        <taxon>Colletotrichum</taxon>
        <taxon>Colletotrichum orchidearum species complex</taxon>
    </lineage>
</organism>
<sequence length="180" mass="20346">MEYLYSPLDIFPIHNPFAFSVILVTHAGSSSPKVLLTKNADDKFACPITFPNCSKNTPIGSIIDSVWRQTNVQILNSHIVTAFQPLLGDDGPGGEVFYVYLAVIPDNQKRNVETSRSRCQWATSSSFEGSYWTEFMQPWALRSVRETFAWVSQHQDVIRGIPGVIIRGLPEMEFEEVLYN</sequence>
<gene>
    <name evidence="1" type="ORF">CSOJ01_10118</name>
</gene>
<keyword evidence="2" id="KW-1185">Reference proteome</keyword>
<name>A0A8H6J144_9PEZI</name>
<evidence type="ECO:0000313" key="2">
    <source>
        <dbReference type="Proteomes" id="UP000652219"/>
    </source>
</evidence>